<reference evidence="2 3" key="1">
    <citation type="submission" date="2020-08" db="EMBL/GenBank/DDBJ databases">
        <title>Genomic Encyclopedia of Type Strains, Phase IV (KMG-IV): sequencing the most valuable type-strain genomes for metagenomic binning, comparative biology and taxonomic classification.</title>
        <authorList>
            <person name="Goeker M."/>
        </authorList>
    </citation>
    <scope>NUCLEOTIDE SEQUENCE [LARGE SCALE GENOMIC DNA]</scope>
    <source>
        <strain evidence="2 3">DSM 101015</strain>
    </source>
</reference>
<dbReference type="Pfam" id="PF01636">
    <property type="entry name" value="APH"/>
    <property type="match status" value="1"/>
</dbReference>
<dbReference type="SUPFAM" id="SSF56112">
    <property type="entry name" value="Protein kinase-like (PK-like)"/>
    <property type="match status" value="1"/>
</dbReference>
<accession>A0A7W6M557</accession>
<dbReference type="InterPro" id="IPR002575">
    <property type="entry name" value="Aminoglycoside_PTrfase"/>
</dbReference>
<organism evidence="2 3">
    <name type="scientific">Sulfitobacter noctilucicola</name>
    <dbReference type="NCBI Taxonomy" id="1342301"/>
    <lineage>
        <taxon>Bacteria</taxon>
        <taxon>Pseudomonadati</taxon>
        <taxon>Pseudomonadota</taxon>
        <taxon>Alphaproteobacteria</taxon>
        <taxon>Rhodobacterales</taxon>
        <taxon>Roseobacteraceae</taxon>
        <taxon>Sulfitobacter</taxon>
    </lineage>
</organism>
<proteinExistence type="predicted"/>
<dbReference type="EMBL" id="JACIFU010000001">
    <property type="protein sequence ID" value="MBB4172624.1"/>
    <property type="molecule type" value="Genomic_DNA"/>
</dbReference>
<dbReference type="GO" id="GO:0020037">
    <property type="term" value="F:heme binding"/>
    <property type="evidence" value="ECO:0007669"/>
    <property type="project" value="InterPro"/>
</dbReference>
<dbReference type="GO" id="GO:0006979">
    <property type="term" value="P:response to oxidative stress"/>
    <property type="evidence" value="ECO:0007669"/>
    <property type="project" value="InterPro"/>
</dbReference>
<comment type="caution">
    <text evidence="2">The sequence shown here is derived from an EMBL/GenBank/DDBJ whole genome shotgun (WGS) entry which is preliminary data.</text>
</comment>
<dbReference type="GO" id="GO:0004601">
    <property type="term" value="F:peroxidase activity"/>
    <property type="evidence" value="ECO:0007669"/>
    <property type="project" value="InterPro"/>
</dbReference>
<feature type="domain" description="Plant heme peroxidase family profile" evidence="1">
    <location>
        <begin position="134"/>
        <end position="335"/>
    </location>
</feature>
<dbReference type="Gene3D" id="3.90.1200.10">
    <property type="match status" value="1"/>
</dbReference>
<dbReference type="RefSeq" id="WP_025055289.1">
    <property type="nucleotide sequence ID" value="NZ_JACIFU010000001.1"/>
</dbReference>
<evidence type="ECO:0000259" key="1">
    <source>
        <dbReference type="PROSITE" id="PS50873"/>
    </source>
</evidence>
<dbReference type="InterPro" id="IPR002016">
    <property type="entry name" value="Haem_peroxidase"/>
</dbReference>
<gene>
    <name evidence="2" type="ORF">GGR93_000385</name>
</gene>
<name>A0A7W6M557_9RHOB</name>
<evidence type="ECO:0000313" key="2">
    <source>
        <dbReference type="EMBL" id="MBB4172624.1"/>
    </source>
</evidence>
<keyword evidence="3" id="KW-1185">Reference proteome</keyword>
<protein>
    <recommendedName>
        <fullName evidence="1">Plant heme peroxidase family profile domain-containing protein</fullName>
    </recommendedName>
</protein>
<sequence>MKSREREIAAFLDQTEWQNAQRETVAGDASNRRYERLTHQDGRTAILMDAPPERGEDVRPFVAIADHLRKLGLSAPEIYHQDALAGLLVIEDFGDALFASLMAQDSTQEAALYQSALDVLLHLRGAPLPDLPLCDAQWLIDMTEPVFEWYAQDNGGMNRFANLFRPLAEDVNSRQPVLIMRDYHAQNLLQLPERDGVKSVGLLDFQDAMIGHPAYDLVSILQDARRDVSPGVERDLLNYYLSLADDDLRSFERAYAILGLQRNLRILGIFARLCLRDGKPQYLDFIPRVWDYIQRNLAHPDLAPMRDFLGNALPHPTPEFLESLKAQCPKATSQP</sequence>
<dbReference type="OrthoDB" id="9809275at2"/>
<dbReference type="InterPro" id="IPR011009">
    <property type="entry name" value="Kinase-like_dom_sf"/>
</dbReference>
<dbReference type="Gene3D" id="3.30.200.20">
    <property type="entry name" value="Phosphorylase Kinase, domain 1"/>
    <property type="match status" value="1"/>
</dbReference>
<dbReference type="PROSITE" id="PS50873">
    <property type="entry name" value="PEROXIDASE_4"/>
    <property type="match status" value="1"/>
</dbReference>
<dbReference type="AlphaFoldDB" id="A0A7W6M557"/>
<dbReference type="Proteomes" id="UP000565745">
    <property type="component" value="Unassembled WGS sequence"/>
</dbReference>
<evidence type="ECO:0000313" key="3">
    <source>
        <dbReference type="Proteomes" id="UP000565745"/>
    </source>
</evidence>